<keyword evidence="1" id="KW-0472">Membrane</keyword>
<keyword evidence="3" id="KW-1185">Reference proteome</keyword>
<gene>
    <name evidence="2" type="ORF">LAL4801_04928</name>
</gene>
<dbReference type="EMBL" id="CXST01000003">
    <property type="protein sequence ID" value="CTQ46469.1"/>
    <property type="molecule type" value="Genomic_DNA"/>
</dbReference>
<evidence type="ECO:0000256" key="1">
    <source>
        <dbReference type="SAM" id="Phobius"/>
    </source>
</evidence>
<name>A0A0M6YAM6_9HYPH</name>
<dbReference type="InterPro" id="IPR016990">
    <property type="entry name" value="UCP032162_TM"/>
</dbReference>
<dbReference type="AlphaFoldDB" id="A0A0M6YAM6"/>
<organism evidence="2 3">
    <name type="scientific">Roseibium aggregatum</name>
    <dbReference type="NCBI Taxonomy" id="187304"/>
    <lineage>
        <taxon>Bacteria</taxon>
        <taxon>Pseudomonadati</taxon>
        <taxon>Pseudomonadota</taxon>
        <taxon>Alphaproteobacteria</taxon>
        <taxon>Hyphomicrobiales</taxon>
        <taxon>Stappiaceae</taxon>
        <taxon>Roseibium</taxon>
    </lineage>
</organism>
<dbReference type="InterPro" id="IPR019253">
    <property type="entry name" value="DUF2244_TM"/>
</dbReference>
<keyword evidence="1" id="KW-0812">Transmembrane</keyword>
<protein>
    <recommendedName>
        <fullName evidence="4">DUF2244 domain-containing protein</fullName>
    </recommendedName>
</protein>
<dbReference type="OrthoDB" id="9808190at2"/>
<evidence type="ECO:0000313" key="3">
    <source>
        <dbReference type="Proteomes" id="UP000048926"/>
    </source>
</evidence>
<reference evidence="3" key="1">
    <citation type="submission" date="2015-07" db="EMBL/GenBank/DDBJ databases">
        <authorList>
            <person name="Rodrigo-Torres Lidia"/>
            <person name="Arahal R.David."/>
        </authorList>
    </citation>
    <scope>NUCLEOTIDE SEQUENCE [LARGE SCALE GENOMIC DNA]</scope>
    <source>
        <strain evidence="3">CECT 4801</strain>
    </source>
</reference>
<evidence type="ECO:0000313" key="2">
    <source>
        <dbReference type="EMBL" id="CTQ46469.1"/>
    </source>
</evidence>
<dbReference type="Pfam" id="PF10003">
    <property type="entry name" value="DUF2244"/>
    <property type="match status" value="1"/>
</dbReference>
<feature type="transmembrane region" description="Helical" evidence="1">
    <location>
        <begin position="37"/>
        <end position="55"/>
    </location>
</feature>
<sequence>MSENNPKPLQDGELPDQDRPFFTAVLTPHRSLGPNGFLVLMCFFGGVSFIAGILFLRIGAWPVFGFFGLDIALLWFAFRMNYHSARTFEEVVVSRHEIAIRKVGPGKKYQEYRFNPFWVRLTVDRIEDEGVVKVTLLSRGEQVDLGNFLNPDDRTSFAGAMANALSVAKSGGV</sequence>
<keyword evidence="1" id="KW-1133">Transmembrane helix</keyword>
<dbReference type="Proteomes" id="UP000048926">
    <property type="component" value="Unassembled WGS sequence"/>
</dbReference>
<dbReference type="RefSeq" id="WP_055660267.1">
    <property type="nucleotide sequence ID" value="NZ_CP045627.1"/>
</dbReference>
<dbReference type="PIRSF" id="PIRSF032162">
    <property type="entry name" value="UCP032162_imp"/>
    <property type="match status" value="1"/>
</dbReference>
<evidence type="ECO:0008006" key="4">
    <source>
        <dbReference type="Google" id="ProtNLM"/>
    </source>
</evidence>
<proteinExistence type="predicted"/>
<dbReference type="STRING" id="187304.B0E33_12250"/>
<accession>A0A0M6YAM6</accession>
<feature type="transmembrane region" description="Helical" evidence="1">
    <location>
        <begin position="61"/>
        <end position="78"/>
    </location>
</feature>